<accession>A0A8I1EB09</accession>
<organism evidence="1 2">
    <name type="scientific">Pseudomonas putida</name>
    <name type="common">Arthrobacter siderocapsulatus</name>
    <dbReference type="NCBI Taxonomy" id="303"/>
    <lineage>
        <taxon>Bacteria</taxon>
        <taxon>Pseudomonadati</taxon>
        <taxon>Pseudomonadota</taxon>
        <taxon>Gammaproteobacteria</taxon>
        <taxon>Pseudomonadales</taxon>
        <taxon>Pseudomonadaceae</taxon>
        <taxon>Pseudomonas</taxon>
    </lineage>
</organism>
<sequence>MNTAKHFVYKSLTDDDVIAEIVFLAQTSENHREYCGLACEFIEDCKVARNAAAIEKALSSILSLTANHSRITTILRYAFSVKDSLRNWYTTRDAAFEILKIHEPDRYKRLLAGLMDHKDPGKQEEMDGLDAWQSIMKEVSKYA</sequence>
<proteinExistence type="predicted"/>
<evidence type="ECO:0000313" key="2">
    <source>
        <dbReference type="Proteomes" id="UP000637061"/>
    </source>
</evidence>
<dbReference type="RefSeq" id="WP_198746297.1">
    <property type="nucleotide sequence ID" value="NZ_JAEHTE010000001.1"/>
</dbReference>
<dbReference type="Proteomes" id="UP000637061">
    <property type="component" value="Unassembled WGS sequence"/>
</dbReference>
<gene>
    <name evidence="1" type="ORF">JEU22_02070</name>
</gene>
<reference evidence="1" key="1">
    <citation type="submission" date="2020-12" db="EMBL/GenBank/DDBJ databases">
        <title>Enhanced detection system for hospital associated transmission using whole genome sequencing surveillance.</title>
        <authorList>
            <person name="Harrison L.H."/>
            <person name="Van Tyne D."/>
            <person name="Marsh J.W."/>
            <person name="Griffith M.P."/>
            <person name="Snyder D.J."/>
            <person name="Cooper V.S."/>
            <person name="Mustapha M."/>
        </authorList>
    </citation>
    <scope>NUCLEOTIDE SEQUENCE</scope>
    <source>
        <strain evidence="1">PSB00042</strain>
    </source>
</reference>
<dbReference type="AlphaFoldDB" id="A0A8I1EB09"/>
<name>A0A8I1EB09_PSEPU</name>
<evidence type="ECO:0000313" key="1">
    <source>
        <dbReference type="EMBL" id="MBI6882687.1"/>
    </source>
</evidence>
<dbReference type="EMBL" id="JAEHTE010000001">
    <property type="protein sequence ID" value="MBI6882687.1"/>
    <property type="molecule type" value="Genomic_DNA"/>
</dbReference>
<comment type="caution">
    <text evidence="1">The sequence shown here is derived from an EMBL/GenBank/DDBJ whole genome shotgun (WGS) entry which is preliminary data.</text>
</comment>
<protein>
    <submittedName>
        <fullName evidence="1">Uncharacterized protein</fullName>
    </submittedName>
</protein>